<comment type="caution">
    <text evidence="1">The sequence shown here is derived from an EMBL/GenBank/DDBJ whole genome shotgun (WGS) entry which is preliminary data.</text>
</comment>
<organism evidence="1 2">
    <name type="scientific">Eumeta variegata</name>
    <name type="common">Bagworm moth</name>
    <name type="synonym">Eumeta japonica</name>
    <dbReference type="NCBI Taxonomy" id="151549"/>
    <lineage>
        <taxon>Eukaryota</taxon>
        <taxon>Metazoa</taxon>
        <taxon>Ecdysozoa</taxon>
        <taxon>Arthropoda</taxon>
        <taxon>Hexapoda</taxon>
        <taxon>Insecta</taxon>
        <taxon>Pterygota</taxon>
        <taxon>Neoptera</taxon>
        <taxon>Endopterygota</taxon>
        <taxon>Lepidoptera</taxon>
        <taxon>Glossata</taxon>
        <taxon>Ditrysia</taxon>
        <taxon>Tineoidea</taxon>
        <taxon>Psychidae</taxon>
        <taxon>Oiketicinae</taxon>
        <taxon>Eumeta</taxon>
    </lineage>
</organism>
<sequence>MRLFLTEGISPPSFIGAAPRRERTARAGRRQSFCGRTVLKVKEISVEIGGGSVGRAGGGSARAARAALACPNSSSVFAQRARPADSMKAQLRRLPLQTNCPNLCTFLEQHHVECIAVFELTFRKH</sequence>
<dbReference type="Proteomes" id="UP000299102">
    <property type="component" value="Unassembled WGS sequence"/>
</dbReference>
<evidence type="ECO:0000313" key="2">
    <source>
        <dbReference type="Proteomes" id="UP000299102"/>
    </source>
</evidence>
<proteinExistence type="predicted"/>
<gene>
    <name evidence="1" type="ORF">EVAR_62269_1</name>
</gene>
<evidence type="ECO:0000313" key="1">
    <source>
        <dbReference type="EMBL" id="GBP80367.1"/>
    </source>
</evidence>
<protein>
    <submittedName>
        <fullName evidence="1">Uncharacterized protein</fullName>
    </submittedName>
</protein>
<dbReference type="EMBL" id="BGZK01001459">
    <property type="protein sequence ID" value="GBP80367.1"/>
    <property type="molecule type" value="Genomic_DNA"/>
</dbReference>
<name>A0A4C1Z180_EUMVA</name>
<keyword evidence="2" id="KW-1185">Reference proteome</keyword>
<reference evidence="1 2" key="1">
    <citation type="journal article" date="2019" name="Commun. Biol.">
        <title>The bagworm genome reveals a unique fibroin gene that provides high tensile strength.</title>
        <authorList>
            <person name="Kono N."/>
            <person name="Nakamura H."/>
            <person name="Ohtoshi R."/>
            <person name="Tomita M."/>
            <person name="Numata K."/>
            <person name="Arakawa K."/>
        </authorList>
    </citation>
    <scope>NUCLEOTIDE SEQUENCE [LARGE SCALE GENOMIC DNA]</scope>
</reference>
<accession>A0A4C1Z180</accession>
<dbReference type="AlphaFoldDB" id="A0A4C1Z180"/>